<dbReference type="EMBL" id="DS235152">
    <property type="protein sequence ID" value="EEB12618.1"/>
    <property type="molecule type" value="Genomic_DNA"/>
</dbReference>
<dbReference type="STRING" id="121224.E0VGW2"/>
<feature type="compositionally biased region" description="Basic and acidic residues" evidence="1">
    <location>
        <begin position="90"/>
        <end position="100"/>
    </location>
</feature>
<dbReference type="GO" id="GO:0008270">
    <property type="term" value="F:zinc ion binding"/>
    <property type="evidence" value="ECO:0007669"/>
    <property type="project" value="InterPro"/>
</dbReference>
<dbReference type="EnsemblMetazoa" id="PHUM193960-RA">
    <property type="protein sequence ID" value="PHUM193960-PA"/>
    <property type="gene ID" value="PHUM193960"/>
</dbReference>
<dbReference type="Pfam" id="PF23134">
    <property type="entry name" value="TRIP4_3rd"/>
    <property type="match status" value="1"/>
</dbReference>
<dbReference type="GO" id="GO:0072344">
    <property type="term" value="P:rescue of stalled ribosome"/>
    <property type="evidence" value="ECO:0007669"/>
    <property type="project" value="InterPro"/>
</dbReference>
<evidence type="ECO:0000259" key="2">
    <source>
        <dbReference type="SMART" id="SM01022"/>
    </source>
</evidence>
<evidence type="ECO:0000313" key="5">
    <source>
        <dbReference type="Proteomes" id="UP000009046"/>
    </source>
</evidence>
<dbReference type="AlphaFoldDB" id="E0VGW2"/>
<dbReference type="InParanoid" id="E0VGW2"/>
<dbReference type="Pfam" id="PF23135">
    <property type="entry name" value="TRI4_N"/>
    <property type="match status" value="1"/>
</dbReference>
<dbReference type="FunFam" id="2.30.130.30:FF:000002">
    <property type="entry name" value="Activating signal cointegrator 1"/>
    <property type="match status" value="1"/>
</dbReference>
<dbReference type="FunCoup" id="E0VGW2">
    <property type="interactions" value="1002"/>
</dbReference>
<protein>
    <recommendedName>
        <fullName evidence="2">ASCH domain-containing protein</fullName>
    </recommendedName>
</protein>
<reference evidence="4" key="3">
    <citation type="submission" date="2021-02" db="UniProtKB">
        <authorList>
            <consortium name="EnsemblMetazoa"/>
        </authorList>
    </citation>
    <scope>IDENTIFICATION</scope>
    <source>
        <strain evidence="4">USDA</strain>
    </source>
</reference>
<dbReference type="Pfam" id="PF04266">
    <property type="entry name" value="ASCH"/>
    <property type="match status" value="1"/>
</dbReference>
<dbReference type="SMART" id="SM01022">
    <property type="entry name" value="ASCH"/>
    <property type="match status" value="1"/>
</dbReference>
<feature type="compositionally biased region" description="Basic and acidic residues" evidence="1">
    <location>
        <begin position="69"/>
        <end position="81"/>
    </location>
</feature>
<dbReference type="Proteomes" id="UP000009046">
    <property type="component" value="Unassembled WGS sequence"/>
</dbReference>
<accession>E0VGW2</accession>
<dbReference type="InterPro" id="IPR015947">
    <property type="entry name" value="PUA-like_sf"/>
</dbReference>
<gene>
    <name evidence="4" type="primary">8240278</name>
    <name evidence="3" type="ORF">Phum_PHUM193960</name>
</gene>
<dbReference type="CTD" id="8240278"/>
<dbReference type="CDD" id="cd06554">
    <property type="entry name" value="ASCH_ASC-1_like"/>
    <property type="match status" value="1"/>
</dbReference>
<dbReference type="OrthoDB" id="338816at2759"/>
<sequence>MATNKSLSDWLNENLSEILSFPVPTCMTEYISTIENDRDLEDYLKTLLDVNNSKHRAFIEKFKVLKRSSENKNDNDGDKSKGGVKKKKKGIEGTKSDNKIMSDGNVVESDNGKGGVKQKKKNKFINLYSEEGEKRDVIFLKGRHMCECQASKHKLINNCLKCGRIVCSQEGSGPCLFCGTLVCSIEEQNILNMETKQSKKLYDQLMKKSNLDDLEKALAQRNKLLEYDKSMAQRSRVIDDESDYFSTNSSWLTKEEREKLQKKEDEAHAKKHMSRSSRKYTFDLLERKVIEEAVDTEIDESFYKEAFDKIEETLAESYTHPDFPAIVQPIFVSDKQEQAVNHLEAEEKTEDIKNLNYRVQDKELLLISDNGACLSMHQPWASLLVSGIKKHEGRTWYTSHRGRLWIAAASKAPTPESIKDCEEFYQGIYDHPINFPKSYPTSCLLGCVSLTDCLPQEEYRLKYPDGESESPFVFICEDPQELDIRFPLSGSHKIYKLDSRIHKAAKKSILRISKEKSSIRK</sequence>
<dbReference type="InterPro" id="IPR007374">
    <property type="entry name" value="ASCH_domain"/>
</dbReference>
<dbReference type="InterPro" id="IPR009349">
    <property type="entry name" value="TRIP4/RQT4_C2HC5_Znf"/>
</dbReference>
<dbReference type="SUPFAM" id="SSF88697">
    <property type="entry name" value="PUA domain-like"/>
    <property type="match status" value="1"/>
</dbReference>
<dbReference type="Pfam" id="PF06221">
    <property type="entry name" value="zf-C2HC5"/>
    <property type="match status" value="1"/>
</dbReference>
<reference evidence="3" key="1">
    <citation type="submission" date="2007-04" db="EMBL/GenBank/DDBJ databases">
        <title>Annotation of Pediculus humanus corporis strain USDA.</title>
        <authorList>
            <person name="Kirkness E."/>
            <person name="Hannick L."/>
            <person name="Hass B."/>
            <person name="Bruggner R."/>
            <person name="Lawson D."/>
            <person name="Bidwell S."/>
            <person name="Joardar V."/>
            <person name="Caler E."/>
            <person name="Walenz B."/>
            <person name="Inman J."/>
            <person name="Schobel S."/>
            <person name="Galinsky K."/>
            <person name="Amedeo P."/>
            <person name="Strausberg R."/>
        </authorList>
    </citation>
    <scope>NUCLEOTIDE SEQUENCE</scope>
    <source>
        <strain evidence="3">USDA</strain>
    </source>
</reference>
<dbReference type="InterPro" id="IPR056993">
    <property type="entry name" value="TRIP4_3rd_dom"/>
</dbReference>
<evidence type="ECO:0000313" key="3">
    <source>
        <dbReference type="EMBL" id="EEB12618.1"/>
    </source>
</evidence>
<dbReference type="KEGG" id="phu:Phum_PHUM193960"/>
<dbReference type="GO" id="GO:0005634">
    <property type="term" value="C:nucleus"/>
    <property type="evidence" value="ECO:0007669"/>
    <property type="project" value="InterPro"/>
</dbReference>
<dbReference type="InterPro" id="IPR039128">
    <property type="entry name" value="TRIP4-like"/>
</dbReference>
<dbReference type="eggNOG" id="KOG2845">
    <property type="taxonomic scope" value="Eukaryota"/>
</dbReference>
<evidence type="ECO:0000256" key="1">
    <source>
        <dbReference type="SAM" id="MobiDB-lite"/>
    </source>
</evidence>
<dbReference type="VEuPathDB" id="VectorBase:PHUM193960"/>
<organism>
    <name type="scientific">Pediculus humanus subsp. corporis</name>
    <name type="common">Body louse</name>
    <dbReference type="NCBI Taxonomy" id="121224"/>
    <lineage>
        <taxon>Eukaryota</taxon>
        <taxon>Metazoa</taxon>
        <taxon>Ecdysozoa</taxon>
        <taxon>Arthropoda</taxon>
        <taxon>Hexapoda</taxon>
        <taxon>Insecta</taxon>
        <taxon>Pterygota</taxon>
        <taxon>Neoptera</taxon>
        <taxon>Paraneoptera</taxon>
        <taxon>Psocodea</taxon>
        <taxon>Troctomorpha</taxon>
        <taxon>Phthiraptera</taxon>
        <taxon>Anoplura</taxon>
        <taxon>Pediculidae</taxon>
        <taxon>Pediculus</taxon>
    </lineage>
</organism>
<feature type="domain" description="ASCH" evidence="2">
    <location>
        <begin position="374"/>
        <end position="481"/>
    </location>
</feature>
<reference evidence="3" key="2">
    <citation type="submission" date="2007-04" db="EMBL/GenBank/DDBJ databases">
        <title>The genome of the human body louse.</title>
        <authorList>
            <consortium name="The Human Body Louse Genome Consortium"/>
            <person name="Kirkness E."/>
            <person name="Walenz B."/>
            <person name="Hass B."/>
            <person name="Bruggner R."/>
            <person name="Strausberg R."/>
        </authorList>
    </citation>
    <scope>NUCLEOTIDE SEQUENCE</scope>
    <source>
        <strain evidence="3">USDA</strain>
    </source>
</reference>
<dbReference type="InterPro" id="IPR056994">
    <property type="entry name" value="TRI4_N"/>
</dbReference>
<dbReference type="Gene3D" id="2.30.130.30">
    <property type="entry name" value="Hypothetical protein"/>
    <property type="match status" value="1"/>
</dbReference>
<dbReference type="EMBL" id="AAZO01002251">
    <property type="status" value="NOT_ANNOTATED_CDS"/>
    <property type="molecule type" value="Genomic_DNA"/>
</dbReference>
<feature type="region of interest" description="Disordered" evidence="1">
    <location>
        <begin position="69"/>
        <end position="117"/>
    </location>
</feature>
<dbReference type="PANTHER" id="PTHR12963">
    <property type="entry name" value="THYROID RECEPTOR INTERACTING PROTEIN RELATED"/>
    <property type="match status" value="1"/>
</dbReference>
<dbReference type="RefSeq" id="XP_002425356.1">
    <property type="nucleotide sequence ID" value="XM_002425311.1"/>
</dbReference>
<dbReference type="GO" id="GO:0180022">
    <property type="term" value="C:RQC-trigger complex"/>
    <property type="evidence" value="ECO:0007669"/>
    <property type="project" value="InterPro"/>
</dbReference>
<dbReference type="GeneID" id="8240278"/>
<keyword evidence="5" id="KW-1185">Reference proteome</keyword>
<name>E0VGW2_PEDHC</name>
<dbReference type="GO" id="GO:0045893">
    <property type="term" value="P:positive regulation of DNA-templated transcription"/>
    <property type="evidence" value="ECO:0007669"/>
    <property type="project" value="TreeGrafter"/>
</dbReference>
<dbReference type="PANTHER" id="PTHR12963:SF4">
    <property type="entry name" value="ACTIVATING SIGNAL COINTEGRATOR 1"/>
    <property type="match status" value="1"/>
</dbReference>
<dbReference type="HOGENOM" id="CLU_025737_1_0_1"/>
<dbReference type="OMA" id="CGDPVHT"/>
<evidence type="ECO:0000313" key="4">
    <source>
        <dbReference type="EnsemblMetazoa" id="PHUM193960-PA"/>
    </source>
</evidence>
<proteinExistence type="predicted"/>